<evidence type="ECO:0000313" key="3">
    <source>
        <dbReference type="EMBL" id="RFA99155.1"/>
    </source>
</evidence>
<dbReference type="Proteomes" id="UP000257123">
    <property type="component" value="Unassembled WGS sequence"/>
</dbReference>
<reference evidence="4 5" key="1">
    <citation type="submission" date="2017-07" db="EMBL/GenBank/DDBJ databases">
        <title>Draft genome sequence of aerobic hyperthermophilic archaea, Pyrobaculum aerophilum YKB31 and YKB32.</title>
        <authorList>
            <person name="Mochizuki T."/>
            <person name="Berliner A.J."/>
            <person name="Yoshida-Takashima Y."/>
            <person name="Takaki Y."/>
            <person name="Nunoura T."/>
            <person name="Takai K."/>
        </authorList>
    </citation>
    <scope>NUCLEOTIDE SEQUENCE [LARGE SCALE GENOMIC DNA]</scope>
    <source>
        <strain evidence="2 5">YKB31</strain>
        <strain evidence="3 4">YKB32</strain>
    </source>
</reference>
<evidence type="ECO:0000313" key="5">
    <source>
        <dbReference type="Proteomes" id="UP000257123"/>
    </source>
</evidence>
<protein>
    <submittedName>
        <fullName evidence="3">Antitoxin</fullName>
    </submittedName>
</protein>
<organism evidence="3 4">
    <name type="scientific">Pyrobaculum aerophilum</name>
    <dbReference type="NCBI Taxonomy" id="13773"/>
    <lineage>
        <taxon>Archaea</taxon>
        <taxon>Thermoproteota</taxon>
        <taxon>Thermoprotei</taxon>
        <taxon>Thermoproteales</taxon>
        <taxon>Thermoproteaceae</taxon>
        <taxon>Pyrobaculum</taxon>
    </lineage>
</organism>
<dbReference type="OrthoDB" id="27909at2157"/>
<feature type="coiled-coil region" evidence="1">
    <location>
        <begin position="10"/>
        <end position="58"/>
    </location>
</feature>
<evidence type="ECO:0000313" key="4">
    <source>
        <dbReference type="Proteomes" id="UP000256877"/>
    </source>
</evidence>
<sequence length="77" mass="9189">MSEVISIRVRRGLKKELEELGINYAEAVRKFLEELVARERRRRALERARALREELRKKGAFPPSAELIREDRDEARR</sequence>
<name>A0A371R504_9CREN</name>
<dbReference type="EMBL" id="NMUE01000021">
    <property type="protein sequence ID" value="RFA95587.1"/>
    <property type="molecule type" value="Genomic_DNA"/>
</dbReference>
<dbReference type="PANTHER" id="PTHR42244">
    <property type="entry name" value="ANTITOXIN VAPB3-RELATED"/>
    <property type="match status" value="1"/>
</dbReference>
<evidence type="ECO:0000313" key="2">
    <source>
        <dbReference type="EMBL" id="RFA95587.1"/>
    </source>
</evidence>
<dbReference type="InterPro" id="IPR039709">
    <property type="entry name" value="VapB3-like"/>
</dbReference>
<proteinExistence type="predicted"/>
<dbReference type="AlphaFoldDB" id="A0A371R504"/>
<comment type="caution">
    <text evidence="3">The sequence shown here is derived from an EMBL/GenBank/DDBJ whole genome shotgun (WGS) entry which is preliminary data.</text>
</comment>
<dbReference type="PANTHER" id="PTHR42244:SF2">
    <property type="entry name" value="ANTITOXIN VAPB3-RELATED"/>
    <property type="match status" value="1"/>
</dbReference>
<keyword evidence="1" id="KW-0175">Coiled coil</keyword>
<dbReference type="RefSeq" id="WP_116421268.1">
    <property type="nucleotide sequence ID" value="NZ_NMUE01000021.1"/>
</dbReference>
<gene>
    <name evidence="2" type="ORF">CGL51_07435</name>
    <name evidence="3" type="ORF">CGL52_04735</name>
</gene>
<dbReference type="Proteomes" id="UP000256877">
    <property type="component" value="Unassembled WGS sequence"/>
</dbReference>
<dbReference type="EMBL" id="NMUF01000009">
    <property type="protein sequence ID" value="RFA99155.1"/>
    <property type="molecule type" value="Genomic_DNA"/>
</dbReference>
<evidence type="ECO:0000256" key="1">
    <source>
        <dbReference type="SAM" id="Coils"/>
    </source>
</evidence>
<accession>A0A371R504</accession>